<dbReference type="SMART" id="SM00745">
    <property type="entry name" value="MIT"/>
    <property type="match status" value="1"/>
</dbReference>
<feature type="compositionally biased region" description="Polar residues" evidence="9">
    <location>
        <begin position="17"/>
        <end position="35"/>
    </location>
</feature>
<comment type="caution">
    <text evidence="11">The sequence shown here is derived from an EMBL/GenBank/DDBJ whole genome shotgun (WGS) entry which is preliminary data.</text>
</comment>
<dbReference type="EMBL" id="MU858223">
    <property type="protein sequence ID" value="KAK4208915.1"/>
    <property type="molecule type" value="Genomic_DNA"/>
</dbReference>
<sequence length="544" mass="59228">MAPKFPWSKRKSKSKGTEASSSDNTSSGQAASDSHLTNDLRNLDINDPSSFSQTVSTDVSATSLAEDNTQPGDSDPPPAYQESPSSQPAPASTPETPQPESSPPVVLATSPGLLEKGIDIVRKAIDADNAGSYPTAYALYTDALQYFILALKKEQNPQSQELIRKKAEEYMERAESIQAYLSSRAGLPSSSMGRGDGGSAGLPEAVTTQTGNLKNTYNTIQPFDKTPATVNWSDLGGRAQIQKDLLNAVLLPARFPQLFTGPRKPTTRILLYGPPGNGKRTLVKALSVEAKRTLLRVNASYLNQHDLKGAATMISELLTTARDCAEPSIVQMDDFHILSNEIGRFILQELEGKSNNHNTGSSKAVNQVILVGITTQPWDLESKANNTLGIFQEVINVPMPDEASRQDIFAKQIDQIRSGSDVTKSISTDENLHLPESHNRLARLTEGFSVRDIVDGVVKVALMGPVTKIQMASHWKKIVMNDREHLTPCSPGDIGAEPRDWTTIPSDQLLEPPLGVNDFIKAMKECKPSVPEEVVKQFEKWKKG</sequence>
<evidence type="ECO:0000256" key="1">
    <source>
        <dbReference type="ARBA" id="ARBA00004370"/>
    </source>
</evidence>
<dbReference type="AlphaFoldDB" id="A0AAN7B5J6"/>
<evidence type="ECO:0000259" key="10">
    <source>
        <dbReference type="SMART" id="SM00745"/>
    </source>
</evidence>
<comment type="subcellular location">
    <subcellularLocation>
        <location evidence="1">Membrane</location>
    </subcellularLocation>
</comment>
<dbReference type="Pfam" id="PF04212">
    <property type="entry name" value="MIT"/>
    <property type="match status" value="1"/>
</dbReference>
<keyword evidence="6" id="KW-0067">ATP-binding</keyword>
<dbReference type="GO" id="GO:0016887">
    <property type="term" value="F:ATP hydrolysis activity"/>
    <property type="evidence" value="ECO:0007669"/>
    <property type="project" value="InterPro"/>
</dbReference>
<feature type="domain" description="MIT" evidence="10">
    <location>
        <begin position="110"/>
        <end position="187"/>
    </location>
</feature>
<dbReference type="Gene3D" id="1.10.8.60">
    <property type="match status" value="1"/>
</dbReference>
<keyword evidence="5 11" id="KW-0378">Hydrolase</keyword>
<feature type="compositionally biased region" description="Polar residues" evidence="9">
    <location>
        <begin position="47"/>
        <end position="72"/>
    </location>
</feature>
<dbReference type="GO" id="GO:0007033">
    <property type="term" value="P:vacuole organization"/>
    <property type="evidence" value="ECO:0007669"/>
    <property type="project" value="TreeGrafter"/>
</dbReference>
<dbReference type="InterPro" id="IPR015415">
    <property type="entry name" value="Spast_Vps4_C"/>
</dbReference>
<evidence type="ECO:0000256" key="7">
    <source>
        <dbReference type="ARBA" id="ARBA00022927"/>
    </source>
</evidence>
<dbReference type="FunFam" id="1.20.58.80:FF:000004">
    <property type="entry name" value="Vacuolar protein sorting-associated protein 4"/>
    <property type="match status" value="1"/>
</dbReference>
<dbReference type="GO" id="GO:0016197">
    <property type="term" value="P:endosomal transport"/>
    <property type="evidence" value="ECO:0007669"/>
    <property type="project" value="TreeGrafter"/>
</dbReference>
<dbReference type="GO" id="GO:0016020">
    <property type="term" value="C:membrane"/>
    <property type="evidence" value="ECO:0007669"/>
    <property type="project" value="UniProtKB-SubCell"/>
</dbReference>
<name>A0AAN7B5J6_9PEZI</name>
<dbReference type="Pfam" id="PF00004">
    <property type="entry name" value="AAA"/>
    <property type="match status" value="1"/>
</dbReference>
<dbReference type="EC" id="3.6.4.6" evidence="2"/>
<gene>
    <name evidence="11" type="ORF">QBC37DRAFT_295650</name>
</gene>
<evidence type="ECO:0000256" key="2">
    <source>
        <dbReference type="ARBA" id="ARBA00012674"/>
    </source>
</evidence>
<reference evidence="11" key="2">
    <citation type="submission" date="2023-05" db="EMBL/GenBank/DDBJ databases">
        <authorList>
            <consortium name="Lawrence Berkeley National Laboratory"/>
            <person name="Steindorff A."/>
            <person name="Hensen N."/>
            <person name="Bonometti L."/>
            <person name="Westerberg I."/>
            <person name="Brannstrom I.O."/>
            <person name="Guillou S."/>
            <person name="Cros-Aarteil S."/>
            <person name="Calhoun S."/>
            <person name="Haridas S."/>
            <person name="Kuo A."/>
            <person name="Mondo S."/>
            <person name="Pangilinan J."/>
            <person name="Riley R."/>
            <person name="Labutti K."/>
            <person name="Andreopoulos B."/>
            <person name="Lipzen A."/>
            <person name="Chen C."/>
            <person name="Yanf M."/>
            <person name="Daum C."/>
            <person name="Ng V."/>
            <person name="Clum A."/>
            <person name="Ohm R."/>
            <person name="Martin F."/>
            <person name="Silar P."/>
            <person name="Natvig D."/>
            <person name="Lalanne C."/>
            <person name="Gautier V."/>
            <person name="Ament-Velasquez S.L."/>
            <person name="Kruys A."/>
            <person name="Hutchinson M.I."/>
            <person name="Powell A.J."/>
            <person name="Barry K."/>
            <person name="Miller A.N."/>
            <person name="Grigoriev I.V."/>
            <person name="Debuchy R."/>
            <person name="Gladieux P."/>
            <person name="Thoren M.H."/>
            <person name="Johannesson H."/>
        </authorList>
    </citation>
    <scope>NUCLEOTIDE SEQUENCE</scope>
    <source>
        <strain evidence="11">PSN293</strain>
    </source>
</reference>
<evidence type="ECO:0000313" key="11">
    <source>
        <dbReference type="EMBL" id="KAK4208915.1"/>
    </source>
</evidence>
<dbReference type="SUPFAM" id="SSF116846">
    <property type="entry name" value="MIT domain"/>
    <property type="match status" value="1"/>
</dbReference>
<evidence type="ECO:0000256" key="6">
    <source>
        <dbReference type="ARBA" id="ARBA00022840"/>
    </source>
</evidence>
<evidence type="ECO:0000256" key="9">
    <source>
        <dbReference type="SAM" id="MobiDB-lite"/>
    </source>
</evidence>
<dbReference type="PANTHER" id="PTHR23074:SF83">
    <property type="entry name" value="VACUOLAR PROTEIN SORTING-ASSOCIATED PROTEIN 4A"/>
    <property type="match status" value="1"/>
</dbReference>
<dbReference type="Gene3D" id="1.20.58.80">
    <property type="entry name" value="Phosphotransferase system, lactose/cellobiose-type IIA subunit"/>
    <property type="match status" value="1"/>
</dbReference>
<dbReference type="InterPro" id="IPR003959">
    <property type="entry name" value="ATPase_AAA_core"/>
</dbReference>
<feature type="region of interest" description="Disordered" evidence="9">
    <location>
        <begin position="185"/>
        <end position="206"/>
    </location>
</feature>
<dbReference type="GO" id="GO:0015031">
    <property type="term" value="P:protein transport"/>
    <property type="evidence" value="ECO:0007669"/>
    <property type="project" value="UniProtKB-KW"/>
</dbReference>
<comment type="catalytic activity">
    <reaction evidence="8">
        <text>ATP + H2O = ADP + phosphate + H(+)</text>
        <dbReference type="Rhea" id="RHEA:13065"/>
        <dbReference type="ChEBI" id="CHEBI:15377"/>
        <dbReference type="ChEBI" id="CHEBI:15378"/>
        <dbReference type="ChEBI" id="CHEBI:30616"/>
        <dbReference type="ChEBI" id="CHEBI:43474"/>
        <dbReference type="ChEBI" id="CHEBI:456216"/>
        <dbReference type="EC" id="3.6.4.6"/>
    </reaction>
</comment>
<dbReference type="InterPro" id="IPR007330">
    <property type="entry name" value="MIT_dom"/>
</dbReference>
<keyword evidence="3" id="KW-0813">Transport</keyword>
<evidence type="ECO:0000313" key="12">
    <source>
        <dbReference type="Proteomes" id="UP001301769"/>
    </source>
</evidence>
<proteinExistence type="predicted"/>
<evidence type="ECO:0000256" key="5">
    <source>
        <dbReference type="ARBA" id="ARBA00022801"/>
    </source>
</evidence>
<dbReference type="InterPro" id="IPR050304">
    <property type="entry name" value="MT-severing_AAA_ATPase"/>
</dbReference>
<organism evidence="11 12">
    <name type="scientific">Rhypophila decipiens</name>
    <dbReference type="NCBI Taxonomy" id="261697"/>
    <lineage>
        <taxon>Eukaryota</taxon>
        <taxon>Fungi</taxon>
        <taxon>Dikarya</taxon>
        <taxon>Ascomycota</taxon>
        <taxon>Pezizomycotina</taxon>
        <taxon>Sordariomycetes</taxon>
        <taxon>Sordariomycetidae</taxon>
        <taxon>Sordariales</taxon>
        <taxon>Naviculisporaceae</taxon>
        <taxon>Rhypophila</taxon>
    </lineage>
</organism>
<feature type="region of interest" description="Disordered" evidence="9">
    <location>
        <begin position="1"/>
        <end position="109"/>
    </location>
</feature>
<dbReference type="PANTHER" id="PTHR23074">
    <property type="entry name" value="AAA DOMAIN-CONTAINING"/>
    <property type="match status" value="1"/>
</dbReference>
<evidence type="ECO:0000256" key="3">
    <source>
        <dbReference type="ARBA" id="ARBA00022448"/>
    </source>
</evidence>
<evidence type="ECO:0000256" key="8">
    <source>
        <dbReference type="ARBA" id="ARBA00048883"/>
    </source>
</evidence>
<keyword evidence="4" id="KW-0547">Nucleotide-binding</keyword>
<protein>
    <recommendedName>
        <fullName evidence="2">vesicle-fusing ATPase</fullName>
        <ecNumber evidence="2">3.6.4.6</ecNumber>
    </recommendedName>
</protein>
<reference evidence="11" key="1">
    <citation type="journal article" date="2023" name="Mol. Phylogenet. Evol.">
        <title>Genome-scale phylogeny and comparative genomics of the fungal order Sordariales.</title>
        <authorList>
            <person name="Hensen N."/>
            <person name="Bonometti L."/>
            <person name="Westerberg I."/>
            <person name="Brannstrom I.O."/>
            <person name="Guillou S."/>
            <person name="Cros-Aarteil S."/>
            <person name="Calhoun S."/>
            <person name="Haridas S."/>
            <person name="Kuo A."/>
            <person name="Mondo S."/>
            <person name="Pangilinan J."/>
            <person name="Riley R."/>
            <person name="LaButti K."/>
            <person name="Andreopoulos B."/>
            <person name="Lipzen A."/>
            <person name="Chen C."/>
            <person name="Yan M."/>
            <person name="Daum C."/>
            <person name="Ng V."/>
            <person name="Clum A."/>
            <person name="Steindorff A."/>
            <person name="Ohm R.A."/>
            <person name="Martin F."/>
            <person name="Silar P."/>
            <person name="Natvig D.O."/>
            <person name="Lalanne C."/>
            <person name="Gautier V."/>
            <person name="Ament-Velasquez S.L."/>
            <person name="Kruys A."/>
            <person name="Hutchinson M.I."/>
            <person name="Powell A.J."/>
            <person name="Barry K."/>
            <person name="Miller A.N."/>
            <person name="Grigoriev I.V."/>
            <person name="Debuchy R."/>
            <person name="Gladieux P."/>
            <person name="Hiltunen Thoren M."/>
            <person name="Johannesson H."/>
        </authorList>
    </citation>
    <scope>NUCLEOTIDE SEQUENCE</scope>
    <source>
        <strain evidence="11">PSN293</strain>
    </source>
</reference>
<dbReference type="SUPFAM" id="SSF52540">
    <property type="entry name" value="P-loop containing nucleoside triphosphate hydrolases"/>
    <property type="match status" value="1"/>
</dbReference>
<feature type="compositionally biased region" description="Low complexity" evidence="9">
    <location>
        <begin position="80"/>
        <end position="95"/>
    </location>
</feature>
<keyword evidence="7" id="KW-0653">Protein transport</keyword>
<dbReference type="Pfam" id="PF09336">
    <property type="entry name" value="Vps4_C"/>
    <property type="match status" value="1"/>
</dbReference>
<accession>A0AAN7B5J6</accession>
<dbReference type="Gene3D" id="3.40.50.300">
    <property type="entry name" value="P-loop containing nucleotide triphosphate hydrolases"/>
    <property type="match status" value="1"/>
</dbReference>
<evidence type="ECO:0000256" key="4">
    <source>
        <dbReference type="ARBA" id="ARBA00022741"/>
    </source>
</evidence>
<dbReference type="Proteomes" id="UP001301769">
    <property type="component" value="Unassembled WGS sequence"/>
</dbReference>
<keyword evidence="12" id="KW-1185">Reference proteome</keyword>
<dbReference type="InterPro" id="IPR027417">
    <property type="entry name" value="P-loop_NTPase"/>
</dbReference>
<dbReference type="GO" id="GO:0005524">
    <property type="term" value="F:ATP binding"/>
    <property type="evidence" value="ECO:0007669"/>
    <property type="project" value="UniProtKB-KW"/>
</dbReference>
<dbReference type="InterPro" id="IPR036181">
    <property type="entry name" value="MIT_dom_sf"/>
</dbReference>